<evidence type="ECO:0000313" key="1">
    <source>
        <dbReference type="EMBL" id="AWW31415.1"/>
    </source>
</evidence>
<dbReference type="OrthoDB" id="9146593at2"/>
<dbReference type="InterPro" id="IPR011447">
    <property type="entry name" value="DUF1552"/>
</dbReference>
<evidence type="ECO:0008006" key="3">
    <source>
        <dbReference type="Google" id="ProtNLM"/>
    </source>
</evidence>
<accession>A0A2Z4IKF1</accession>
<dbReference type="EMBL" id="CP030041">
    <property type="protein sequence ID" value="AWW31415.1"/>
    <property type="molecule type" value="Genomic_DNA"/>
</dbReference>
<organism evidence="1 2">
    <name type="scientific">Echinicola strongylocentroti</name>
    <dbReference type="NCBI Taxonomy" id="1795355"/>
    <lineage>
        <taxon>Bacteria</taxon>
        <taxon>Pseudomonadati</taxon>
        <taxon>Bacteroidota</taxon>
        <taxon>Cytophagia</taxon>
        <taxon>Cytophagales</taxon>
        <taxon>Cyclobacteriaceae</taxon>
        <taxon>Echinicola</taxon>
    </lineage>
</organism>
<dbReference type="KEGG" id="est:DN752_15510"/>
<reference evidence="1 2" key="1">
    <citation type="submission" date="2018-06" db="EMBL/GenBank/DDBJ databases">
        <title>Echinicola strongylocentroti sp. nov., isolated from a sea urchin Strongylocentrotus intermedius.</title>
        <authorList>
            <person name="Bae S.S."/>
        </authorList>
    </citation>
    <scope>NUCLEOTIDE SEQUENCE [LARGE SCALE GENOMIC DNA]</scope>
    <source>
        <strain evidence="1 2">MEBiC08714</strain>
    </source>
</reference>
<dbReference type="RefSeq" id="WP_112784791.1">
    <property type="nucleotide sequence ID" value="NZ_CP030041.1"/>
</dbReference>
<proteinExistence type="predicted"/>
<dbReference type="Pfam" id="PF07586">
    <property type="entry name" value="HXXSHH"/>
    <property type="match status" value="1"/>
</dbReference>
<sequence length="450" mass="50846">MGKKSWELDRRTFLKGLGVACMLPYMEAMGGPMRKLGSLSEAPKRLCFVYFPNGVGLPPASNPNHELWNWFPMGTGADYKFTNTLSPLERHRKEITVMGGLSHPKSRHLLGHLAGDTWLTGGDLRGSQYNNSISVDQVAVQHLAKHTRYPYLALSSDGGIGYKSRVSTLSFDPNGRPIPSEHRHREIFERYFAPGGGETSQLRKKSLQQEQKIVDLVLEDSKRLEKRLGKNDQMKLDEYMTSLNSVEEQIKRNEKWLNVPMKEFSADHINLNPNASVDPDSYIKSSFDLMVLGMQTDITRVMTYMMAREDGMGFGENYPKLALGLNKGHHAISHDKSKNHWQEWGSYDQWLAKQYAYFLDKMKTTEDEYGPLLDNTLVLYGSACSSTHDAINYPLVLAGGKNMGVKHGTYTDFKEEYPMSNLFVSMLNTMGIPVERFSDSTGKLNSDIFG</sequence>
<gene>
    <name evidence="1" type="ORF">DN752_15510</name>
</gene>
<dbReference type="AlphaFoldDB" id="A0A2Z4IKF1"/>
<protein>
    <recommendedName>
        <fullName evidence="3">DUF1552 domain-containing protein</fullName>
    </recommendedName>
</protein>
<name>A0A2Z4IKF1_9BACT</name>
<keyword evidence="2" id="KW-1185">Reference proteome</keyword>
<evidence type="ECO:0000313" key="2">
    <source>
        <dbReference type="Proteomes" id="UP000248688"/>
    </source>
</evidence>
<dbReference type="Proteomes" id="UP000248688">
    <property type="component" value="Chromosome"/>
</dbReference>